<feature type="domain" description="PHP" evidence="9">
    <location>
        <begin position="31"/>
        <end position="246"/>
    </location>
</feature>
<accession>A0A9P8I487</accession>
<name>A0A9P8I487_9PEZI</name>
<dbReference type="GO" id="GO:0004401">
    <property type="term" value="F:histidinol-phosphatase activity"/>
    <property type="evidence" value="ECO:0007669"/>
    <property type="project" value="UniProtKB-UniRule"/>
</dbReference>
<evidence type="ECO:0000256" key="5">
    <source>
        <dbReference type="ARBA" id="ARBA00022801"/>
    </source>
</evidence>
<dbReference type="EC" id="3.1.3.15" evidence="3 8"/>
<evidence type="ECO:0000259" key="9">
    <source>
        <dbReference type="Pfam" id="PF02811"/>
    </source>
</evidence>
<evidence type="ECO:0000313" key="11">
    <source>
        <dbReference type="Proteomes" id="UP000698800"/>
    </source>
</evidence>
<dbReference type="CDD" id="cd12110">
    <property type="entry name" value="PHP_HisPPase_Hisj_like"/>
    <property type="match status" value="1"/>
</dbReference>
<comment type="pathway">
    <text evidence="1 8">Amino-acid biosynthesis; L-histidine biosynthesis; L-histidine from 5-phospho-alpha-D-ribose 1-diphosphate: step 8/9.</text>
</comment>
<dbReference type="SUPFAM" id="SSF89550">
    <property type="entry name" value="PHP domain-like"/>
    <property type="match status" value="1"/>
</dbReference>
<dbReference type="PANTHER" id="PTHR21039:SF0">
    <property type="entry name" value="HISTIDINOL-PHOSPHATASE"/>
    <property type="match status" value="1"/>
</dbReference>
<dbReference type="GO" id="GO:0000105">
    <property type="term" value="P:L-histidine biosynthetic process"/>
    <property type="evidence" value="ECO:0007669"/>
    <property type="project" value="UniProtKB-UniRule"/>
</dbReference>
<keyword evidence="4 8" id="KW-0028">Amino-acid biosynthesis</keyword>
<keyword evidence="11" id="KW-1185">Reference proteome</keyword>
<comment type="catalytic activity">
    <reaction evidence="7 8">
        <text>L-histidinol phosphate + H2O = L-histidinol + phosphate</text>
        <dbReference type="Rhea" id="RHEA:14465"/>
        <dbReference type="ChEBI" id="CHEBI:15377"/>
        <dbReference type="ChEBI" id="CHEBI:43474"/>
        <dbReference type="ChEBI" id="CHEBI:57699"/>
        <dbReference type="ChEBI" id="CHEBI:57980"/>
        <dbReference type="EC" id="3.1.3.15"/>
    </reaction>
</comment>
<proteinExistence type="inferred from homology"/>
<organism evidence="10 11">
    <name type="scientific">Glutinoglossum americanum</name>
    <dbReference type="NCBI Taxonomy" id="1670608"/>
    <lineage>
        <taxon>Eukaryota</taxon>
        <taxon>Fungi</taxon>
        <taxon>Dikarya</taxon>
        <taxon>Ascomycota</taxon>
        <taxon>Pezizomycotina</taxon>
        <taxon>Geoglossomycetes</taxon>
        <taxon>Geoglossales</taxon>
        <taxon>Geoglossaceae</taxon>
        <taxon>Glutinoglossum</taxon>
    </lineage>
</organism>
<evidence type="ECO:0000256" key="3">
    <source>
        <dbReference type="ARBA" id="ARBA00013085"/>
    </source>
</evidence>
<dbReference type="EMBL" id="JAGHQL010000232">
    <property type="protein sequence ID" value="KAH0536128.1"/>
    <property type="molecule type" value="Genomic_DNA"/>
</dbReference>
<keyword evidence="5 8" id="KW-0378">Hydrolase</keyword>
<evidence type="ECO:0000313" key="10">
    <source>
        <dbReference type="EMBL" id="KAH0536128.1"/>
    </source>
</evidence>
<comment type="similarity">
    <text evidence="2 8">Belongs to the PHP hydrolase family. HisK subfamily.</text>
</comment>
<dbReference type="NCBIfam" id="TIGR01856">
    <property type="entry name" value="hisJ_fam"/>
    <property type="match status" value="1"/>
</dbReference>
<keyword evidence="6 8" id="KW-0368">Histidine biosynthesis</keyword>
<dbReference type="Pfam" id="PF02811">
    <property type="entry name" value="PHP"/>
    <property type="match status" value="1"/>
</dbReference>
<dbReference type="Proteomes" id="UP000698800">
    <property type="component" value="Unassembled WGS sequence"/>
</dbReference>
<dbReference type="AlphaFoldDB" id="A0A9P8I487"/>
<evidence type="ECO:0000256" key="7">
    <source>
        <dbReference type="ARBA" id="ARBA00049158"/>
    </source>
</evidence>
<sequence length="390" mass="44598">MAAVCFLLGDRSIVKILHLRLLTLSTMPFSHHSHSGQFCGHAQNTLEEMVQTAISRKFRVFALTEHMPRDRHCDLYPDEVVGDQIETNQTPADLYKIFAAYYKEAARLKQAYESEITILIGFECDYIRPSSTGVIEDLLRQYHYDLLVGSVHHVRNIPIDYSRPLYEKARRAAGGTDELVFQDYFDTQFEMLQALKPPIVGHFDLIRLQSDDPECSFQKWEGVWERILRNLTFIQSYGGLMELNSASLRKGMSEPYPNAEISKVFLEKNGRFTLSDDSHSVDQVMLNYDRVLQFVKDVGILTLHFLDRGKASSDSRFPNVSISTMPTAEWEQSISSPILRRVNMKPSFESEVNGQGESVRANDIEKRQLLDTPQVLQMTAPATEELYTIA</sequence>
<evidence type="ECO:0000256" key="4">
    <source>
        <dbReference type="ARBA" id="ARBA00022605"/>
    </source>
</evidence>
<dbReference type="PANTHER" id="PTHR21039">
    <property type="entry name" value="HISTIDINOL PHOSPHATASE-RELATED"/>
    <property type="match status" value="1"/>
</dbReference>
<dbReference type="GO" id="GO:0005737">
    <property type="term" value="C:cytoplasm"/>
    <property type="evidence" value="ECO:0007669"/>
    <property type="project" value="TreeGrafter"/>
</dbReference>
<dbReference type="FunFam" id="3.20.20.140:FF:000059">
    <property type="entry name" value="Histidinol-phosphatase"/>
    <property type="match status" value="1"/>
</dbReference>
<dbReference type="InterPro" id="IPR004013">
    <property type="entry name" value="PHP_dom"/>
</dbReference>
<evidence type="ECO:0000256" key="2">
    <source>
        <dbReference type="ARBA" id="ARBA00009152"/>
    </source>
</evidence>
<dbReference type="Gene3D" id="3.20.20.140">
    <property type="entry name" value="Metal-dependent hydrolases"/>
    <property type="match status" value="1"/>
</dbReference>
<reference evidence="10" key="1">
    <citation type="submission" date="2021-03" db="EMBL/GenBank/DDBJ databases">
        <title>Comparative genomics and phylogenomic investigation of the class Geoglossomycetes provide insights into ecological specialization and systematics.</title>
        <authorList>
            <person name="Melie T."/>
            <person name="Pirro S."/>
            <person name="Miller A.N."/>
            <person name="Quandt A."/>
        </authorList>
    </citation>
    <scope>NUCLEOTIDE SEQUENCE</scope>
    <source>
        <strain evidence="10">GBOQ0MN5Z8</strain>
    </source>
</reference>
<dbReference type="InterPro" id="IPR016195">
    <property type="entry name" value="Pol/histidinol_Pase-like"/>
</dbReference>
<dbReference type="InterPro" id="IPR010140">
    <property type="entry name" value="Histidinol_P_phosphatase_HisJ"/>
</dbReference>
<comment type="caution">
    <text evidence="10">The sequence shown here is derived from an EMBL/GenBank/DDBJ whole genome shotgun (WGS) entry which is preliminary data.</text>
</comment>
<dbReference type="OrthoDB" id="5957391at2759"/>
<gene>
    <name evidence="10" type="ORF">FGG08_006971</name>
</gene>
<protein>
    <recommendedName>
        <fullName evidence="3 8">Histidinol-phosphatase</fullName>
        <shortName evidence="8">HolPase</shortName>
        <ecNumber evidence="3 8">3.1.3.15</ecNumber>
    </recommendedName>
</protein>
<evidence type="ECO:0000256" key="6">
    <source>
        <dbReference type="ARBA" id="ARBA00023102"/>
    </source>
</evidence>
<evidence type="ECO:0000256" key="8">
    <source>
        <dbReference type="RuleBase" id="RU366003"/>
    </source>
</evidence>
<evidence type="ECO:0000256" key="1">
    <source>
        <dbReference type="ARBA" id="ARBA00004970"/>
    </source>
</evidence>